<dbReference type="AlphaFoldDB" id="A0A3N1CNJ0"/>
<protein>
    <recommendedName>
        <fullName evidence="4">dTDP-4-dehydrorhamnose 3,5-epimerase</fullName>
        <ecNumber evidence="4">5.1.3.13</ecNumber>
    </recommendedName>
    <alternativeName>
        <fullName evidence="4">Thymidine diphospho-4-keto-rhamnose 3,5-epimerase</fullName>
    </alternativeName>
</protein>
<sequence>MGLAGAYLFTPKVHGDDRGVFLEWFQEDALAATGHRLPLAQGNCSVSAKGVLRGLHFAAVPPGQAKYVTCVSGAVLDVTVDLRLGSPTFGQWRSVRLDAESRQAVFLAEGLGHAFLSLADASTVVYLCSTPYDPGREHGVHPLDPELGIAWPGEAPLLSPKDAAAPSLAEARERGLLPEYAECVRWYGR</sequence>
<gene>
    <name evidence="5" type="ORF">EDD29_0207</name>
</gene>
<name>A0A3N1CNJ0_9ACTN</name>
<comment type="subunit">
    <text evidence="4">Homodimer.</text>
</comment>
<organism evidence="5 6">
    <name type="scientific">Actinocorallia herbida</name>
    <dbReference type="NCBI Taxonomy" id="58109"/>
    <lineage>
        <taxon>Bacteria</taxon>
        <taxon>Bacillati</taxon>
        <taxon>Actinomycetota</taxon>
        <taxon>Actinomycetes</taxon>
        <taxon>Streptosporangiales</taxon>
        <taxon>Thermomonosporaceae</taxon>
        <taxon>Actinocorallia</taxon>
    </lineage>
</organism>
<comment type="caution">
    <text evidence="5">The sequence shown here is derived from an EMBL/GenBank/DDBJ whole genome shotgun (WGS) entry which is preliminary data.</text>
</comment>
<evidence type="ECO:0000256" key="2">
    <source>
        <dbReference type="PIRSR" id="PIRSR600888-1"/>
    </source>
</evidence>
<dbReference type="Gene3D" id="2.60.120.10">
    <property type="entry name" value="Jelly Rolls"/>
    <property type="match status" value="1"/>
</dbReference>
<dbReference type="InterPro" id="IPR014710">
    <property type="entry name" value="RmlC-like_jellyroll"/>
</dbReference>
<feature type="active site" description="Proton acceptor" evidence="2">
    <location>
        <position position="56"/>
    </location>
</feature>
<dbReference type="SUPFAM" id="SSF51182">
    <property type="entry name" value="RmlC-like cupins"/>
    <property type="match status" value="1"/>
</dbReference>
<dbReference type="CDD" id="cd00438">
    <property type="entry name" value="cupin_RmlC"/>
    <property type="match status" value="1"/>
</dbReference>
<dbReference type="Pfam" id="PF00908">
    <property type="entry name" value="dTDP_sugar_isom"/>
    <property type="match status" value="1"/>
</dbReference>
<keyword evidence="6" id="KW-1185">Reference proteome</keyword>
<dbReference type="GO" id="GO:0000271">
    <property type="term" value="P:polysaccharide biosynthetic process"/>
    <property type="evidence" value="ECO:0007669"/>
    <property type="project" value="TreeGrafter"/>
</dbReference>
<comment type="similarity">
    <text evidence="1 4">Belongs to the dTDP-4-dehydrorhamnose 3,5-epimerase family.</text>
</comment>
<dbReference type="EC" id="5.1.3.13" evidence="4"/>
<keyword evidence="4" id="KW-0413">Isomerase</keyword>
<dbReference type="PANTHER" id="PTHR21047">
    <property type="entry name" value="DTDP-6-DEOXY-D-GLUCOSE-3,5 EPIMERASE"/>
    <property type="match status" value="1"/>
</dbReference>
<dbReference type="Proteomes" id="UP000272400">
    <property type="component" value="Unassembled WGS sequence"/>
</dbReference>
<evidence type="ECO:0000256" key="3">
    <source>
        <dbReference type="PIRSR" id="PIRSR600888-3"/>
    </source>
</evidence>
<dbReference type="NCBIfam" id="TIGR01221">
    <property type="entry name" value="rmlC"/>
    <property type="match status" value="1"/>
</dbReference>
<dbReference type="InterPro" id="IPR000888">
    <property type="entry name" value="RmlC-like"/>
</dbReference>
<evidence type="ECO:0000256" key="4">
    <source>
        <dbReference type="RuleBase" id="RU364069"/>
    </source>
</evidence>
<dbReference type="GO" id="GO:0019305">
    <property type="term" value="P:dTDP-rhamnose biosynthetic process"/>
    <property type="evidence" value="ECO:0007669"/>
    <property type="project" value="UniProtKB-UniRule"/>
</dbReference>
<evidence type="ECO:0000313" key="5">
    <source>
        <dbReference type="EMBL" id="ROO82724.1"/>
    </source>
</evidence>
<comment type="pathway">
    <text evidence="4">Carbohydrate biosynthesis; dTDP-L-rhamnose biosynthesis.</text>
</comment>
<accession>A0A3N1CNJ0</accession>
<comment type="function">
    <text evidence="4">Catalyzes the epimerization of the C3' and C5'positions of dTDP-6-deoxy-D-xylo-4-hexulose, forming dTDP-6-deoxy-L-lyxo-4-hexulose.</text>
</comment>
<proteinExistence type="inferred from homology"/>
<dbReference type="GO" id="GO:0008830">
    <property type="term" value="F:dTDP-4-dehydrorhamnose 3,5-epimerase activity"/>
    <property type="evidence" value="ECO:0007669"/>
    <property type="project" value="UniProtKB-UniRule"/>
</dbReference>
<feature type="active site" description="Proton donor" evidence="2">
    <location>
        <position position="126"/>
    </location>
</feature>
<dbReference type="PANTHER" id="PTHR21047:SF2">
    <property type="entry name" value="THYMIDINE DIPHOSPHO-4-KETO-RHAMNOSE 3,5-EPIMERASE"/>
    <property type="match status" value="1"/>
</dbReference>
<evidence type="ECO:0000313" key="6">
    <source>
        <dbReference type="Proteomes" id="UP000272400"/>
    </source>
</evidence>
<dbReference type="InterPro" id="IPR011051">
    <property type="entry name" value="RmlC_Cupin_sf"/>
</dbReference>
<dbReference type="GO" id="GO:0005829">
    <property type="term" value="C:cytosol"/>
    <property type="evidence" value="ECO:0007669"/>
    <property type="project" value="TreeGrafter"/>
</dbReference>
<dbReference type="EMBL" id="RJKE01000001">
    <property type="protein sequence ID" value="ROO82724.1"/>
    <property type="molecule type" value="Genomic_DNA"/>
</dbReference>
<dbReference type="UniPathway" id="UPA00124"/>
<dbReference type="RefSeq" id="WP_342774475.1">
    <property type="nucleotide sequence ID" value="NZ_RJKE01000001.1"/>
</dbReference>
<feature type="site" description="Participates in a stacking interaction with the thymidine ring of dTDP-4-oxo-6-deoxyglucose" evidence="3">
    <location>
        <position position="132"/>
    </location>
</feature>
<comment type="catalytic activity">
    <reaction evidence="4">
        <text>dTDP-4-dehydro-6-deoxy-alpha-D-glucose = dTDP-4-dehydro-beta-L-rhamnose</text>
        <dbReference type="Rhea" id="RHEA:16969"/>
        <dbReference type="ChEBI" id="CHEBI:57649"/>
        <dbReference type="ChEBI" id="CHEBI:62830"/>
        <dbReference type="EC" id="5.1.3.13"/>
    </reaction>
</comment>
<reference evidence="5 6" key="1">
    <citation type="submission" date="2018-11" db="EMBL/GenBank/DDBJ databases">
        <title>Sequencing the genomes of 1000 actinobacteria strains.</title>
        <authorList>
            <person name="Klenk H.-P."/>
        </authorList>
    </citation>
    <scope>NUCLEOTIDE SEQUENCE [LARGE SCALE GENOMIC DNA]</scope>
    <source>
        <strain evidence="5 6">DSM 44254</strain>
    </source>
</reference>
<evidence type="ECO:0000256" key="1">
    <source>
        <dbReference type="ARBA" id="ARBA00010154"/>
    </source>
</evidence>